<dbReference type="InterPro" id="IPR019960">
    <property type="entry name" value="T1SS_VCA0849"/>
</dbReference>
<dbReference type="SUPFAM" id="SSF141072">
    <property type="entry name" value="CalX-like"/>
    <property type="match status" value="1"/>
</dbReference>
<dbReference type="InterPro" id="IPR038081">
    <property type="entry name" value="CalX-like_sf"/>
</dbReference>
<protein>
    <submittedName>
        <fullName evidence="1">Type I secretion C-terminal target domain-containing protein</fullName>
    </submittedName>
</protein>
<sequence>GTDYGSATATNLQVSTDGGATWGNATTATIAAGSTSVLVRTPVTDDLLDEIDETFVLTATRTAGTTTNASATGTGTITDNDASPVATSNAITISEDAAAVITGGGTVSTATYRFAWSDFGITDADAGNTLSVKIVTGPASGALQFFNGASWVSAVGLTITQAQVTANNLRFVPALNESGDSSFATAGVGNMKTDYANFTFQGVDNGGNVSNTATLTIDVRPVADAPSLTVTNFTASTKFTTSWEAADTGLTQATLNPDTTSTAYTASTTLSGWTRMDATTGGTDPSAGGTNAFELWSTNDVMTGSDNNTYTVTAKAGNGTNWLELNNASANVQTIGIYRDVATVSGHLYQLSFDYAGRNGFANDFTIMSVYVGGVKVASYSNLSALNALNWQNLSFSFIGDGTNQRIQIVTDAETFNSNGRGAMIDGISLVESQGVLAGNAVSGTMTNIALSGYVSATTTDTDGSESISYNFSSLPAGATIFTAAHPSGIAAVGGVVTVPAAEFASAQLQLPASTTGDITFNVTATTTEPNGSASTTASQSVSFKVLGGMGADGFDYFYGDANANTINGDVINSTHGSADYISGGAGNDTINAGAGADTIIGGQGNDSLTGGLGADTFKWALSDNGTTAAPATDTITDFATGTYASGGDRLDLRDLLVGETSATLDKFMHFNWDGTNTTLFISTSGAFTAGNSMATNPNNVTNNDVQQIVFSGVNLTTGFTTDLQLINDLISKGKIITD</sequence>
<feature type="non-terminal residue" evidence="1">
    <location>
        <position position="1"/>
    </location>
</feature>
<accession>A0ABR6YGH6</accession>
<dbReference type="InterPro" id="IPR018511">
    <property type="entry name" value="Hemolysin-typ_Ca-bd_CS"/>
</dbReference>
<dbReference type="SUPFAM" id="SSF51120">
    <property type="entry name" value="beta-Roll"/>
    <property type="match status" value="1"/>
</dbReference>
<dbReference type="PROSITE" id="PS00330">
    <property type="entry name" value="HEMOLYSIN_CALCIUM"/>
    <property type="match status" value="2"/>
</dbReference>
<dbReference type="InterPro" id="IPR011049">
    <property type="entry name" value="Serralysin-like_metalloprot_C"/>
</dbReference>
<proteinExistence type="predicted"/>
<reference evidence="1 2" key="1">
    <citation type="submission" date="2020-08" db="EMBL/GenBank/DDBJ databases">
        <title>Novel species isolated from subtropical streams in China.</title>
        <authorList>
            <person name="Lu H."/>
        </authorList>
    </citation>
    <scope>NUCLEOTIDE SEQUENCE [LARGE SCALE GENOMIC DNA]</scope>
    <source>
        <strain evidence="1 2">LX15W</strain>
    </source>
</reference>
<evidence type="ECO:0000313" key="1">
    <source>
        <dbReference type="EMBL" id="MBC3875691.1"/>
    </source>
</evidence>
<dbReference type="Gene3D" id="2.150.10.10">
    <property type="entry name" value="Serralysin-like metalloprotease, C-terminal"/>
    <property type="match status" value="1"/>
</dbReference>
<evidence type="ECO:0000313" key="2">
    <source>
        <dbReference type="Proteomes" id="UP000624279"/>
    </source>
</evidence>
<dbReference type="Pfam" id="PF00353">
    <property type="entry name" value="HemolysinCabind"/>
    <property type="match status" value="1"/>
</dbReference>
<comment type="caution">
    <text evidence="1">The sequence shown here is derived from an EMBL/GenBank/DDBJ whole genome shotgun (WGS) entry which is preliminary data.</text>
</comment>
<name>A0ABR6YGH6_9BURK</name>
<dbReference type="NCBIfam" id="TIGR03661">
    <property type="entry name" value="T1SS_VCA0849"/>
    <property type="match status" value="1"/>
</dbReference>
<keyword evidence="2" id="KW-1185">Reference proteome</keyword>
<organism evidence="1 2">
    <name type="scientific">Undibacterium flavidum</name>
    <dbReference type="NCBI Taxonomy" id="2762297"/>
    <lineage>
        <taxon>Bacteria</taxon>
        <taxon>Pseudomonadati</taxon>
        <taxon>Pseudomonadota</taxon>
        <taxon>Betaproteobacteria</taxon>
        <taxon>Burkholderiales</taxon>
        <taxon>Oxalobacteraceae</taxon>
        <taxon>Undibacterium</taxon>
    </lineage>
</organism>
<dbReference type="EMBL" id="JACOGA010000021">
    <property type="protein sequence ID" value="MBC3875691.1"/>
    <property type="molecule type" value="Genomic_DNA"/>
</dbReference>
<dbReference type="PRINTS" id="PR00313">
    <property type="entry name" value="CABNDNGRPT"/>
</dbReference>
<dbReference type="Gene3D" id="2.60.40.2030">
    <property type="match status" value="1"/>
</dbReference>
<gene>
    <name evidence="1" type="ORF">H8K55_19025</name>
</gene>
<dbReference type="Proteomes" id="UP000624279">
    <property type="component" value="Unassembled WGS sequence"/>
</dbReference>
<dbReference type="InterPro" id="IPR001343">
    <property type="entry name" value="Hemolysn_Ca-bd"/>
</dbReference>
<dbReference type="RefSeq" id="WP_186943651.1">
    <property type="nucleotide sequence ID" value="NZ_JACOGA010000021.1"/>
</dbReference>